<proteinExistence type="predicted"/>
<dbReference type="Proteomes" id="UP000198406">
    <property type="component" value="Unassembled WGS sequence"/>
</dbReference>
<evidence type="ECO:0000313" key="3">
    <source>
        <dbReference type="Proteomes" id="UP000198406"/>
    </source>
</evidence>
<evidence type="ECO:0000313" key="2">
    <source>
        <dbReference type="EMBL" id="GAX11456.1"/>
    </source>
</evidence>
<comment type="caution">
    <text evidence="2">The sequence shown here is derived from an EMBL/GenBank/DDBJ whole genome shotgun (WGS) entry which is preliminary data.</text>
</comment>
<dbReference type="EMBL" id="BDSP01000041">
    <property type="protein sequence ID" value="GAX11456.1"/>
    <property type="molecule type" value="Genomic_DNA"/>
</dbReference>
<dbReference type="InParanoid" id="A0A1Z5JBX6"/>
<keyword evidence="3" id="KW-1185">Reference proteome</keyword>
<protein>
    <submittedName>
        <fullName evidence="2">Uncharacterized protein</fullName>
    </submittedName>
</protein>
<gene>
    <name evidence="2" type="ORF">FisN_22Lh140</name>
</gene>
<organism evidence="2 3">
    <name type="scientific">Fistulifera solaris</name>
    <name type="common">Oleaginous diatom</name>
    <dbReference type="NCBI Taxonomy" id="1519565"/>
    <lineage>
        <taxon>Eukaryota</taxon>
        <taxon>Sar</taxon>
        <taxon>Stramenopiles</taxon>
        <taxon>Ochrophyta</taxon>
        <taxon>Bacillariophyta</taxon>
        <taxon>Bacillariophyceae</taxon>
        <taxon>Bacillariophycidae</taxon>
        <taxon>Naviculales</taxon>
        <taxon>Naviculaceae</taxon>
        <taxon>Fistulifera</taxon>
    </lineage>
</organism>
<feature type="compositionally biased region" description="Low complexity" evidence="1">
    <location>
        <begin position="109"/>
        <end position="126"/>
    </location>
</feature>
<feature type="region of interest" description="Disordered" evidence="1">
    <location>
        <begin position="1"/>
        <end position="20"/>
    </location>
</feature>
<reference evidence="2 3" key="1">
    <citation type="journal article" date="2015" name="Plant Cell">
        <title>Oil accumulation by the oleaginous diatom Fistulifera solaris as revealed by the genome and transcriptome.</title>
        <authorList>
            <person name="Tanaka T."/>
            <person name="Maeda Y."/>
            <person name="Veluchamy A."/>
            <person name="Tanaka M."/>
            <person name="Abida H."/>
            <person name="Marechal E."/>
            <person name="Bowler C."/>
            <person name="Muto M."/>
            <person name="Sunaga Y."/>
            <person name="Tanaka M."/>
            <person name="Yoshino T."/>
            <person name="Taniguchi T."/>
            <person name="Fukuda Y."/>
            <person name="Nemoto M."/>
            <person name="Matsumoto M."/>
            <person name="Wong P.S."/>
            <person name="Aburatani S."/>
            <person name="Fujibuchi W."/>
        </authorList>
    </citation>
    <scope>NUCLEOTIDE SEQUENCE [LARGE SCALE GENOMIC DNA]</scope>
    <source>
        <strain evidence="2 3">JPCC DA0580</strain>
    </source>
</reference>
<feature type="region of interest" description="Disordered" evidence="1">
    <location>
        <begin position="104"/>
        <end position="126"/>
    </location>
</feature>
<dbReference type="AlphaFoldDB" id="A0A1Z5JBX6"/>
<accession>A0A1Z5JBX6</accession>
<evidence type="ECO:0000256" key="1">
    <source>
        <dbReference type="SAM" id="MobiDB-lite"/>
    </source>
</evidence>
<name>A0A1Z5JBX6_FISSO</name>
<sequence>MQNSSQGKLDQGAVTLFPPLDEDHDVLPVQLAEQFHRMKRRSFDTKDEEMRELALETAVLVHNEIQHMKNSIAELENMLRQPAERGDSALNGFDLVSRAGNDESEILIAKPKSPLKSAPSSEGSTA</sequence>